<dbReference type="AlphaFoldDB" id="A0A7C9MMZ6"/>
<comment type="caution">
    <text evidence="7">The sequence shown here is derived from an EMBL/GenBank/DDBJ whole genome shotgun (WGS) entry which is preliminary data.</text>
</comment>
<evidence type="ECO:0000256" key="2">
    <source>
        <dbReference type="ARBA" id="ARBA00022723"/>
    </source>
</evidence>
<evidence type="ECO:0000256" key="1">
    <source>
        <dbReference type="ARBA" id="ARBA00022714"/>
    </source>
</evidence>
<dbReference type="EMBL" id="WOXT01000003">
    <property type="protein sequence ID" value="MUV14867.1"/>
    <property type="molecule type" value="Genomic_DNA"/>
</dbReference>
<dbReference type="Gene3D" id="3.40.5.90">
    <property type="entry name" value="CDGSH iron-sulfur domain, mitoNEET-type"/>
    <property type="match status" value="2"/>
</dbReference>
<dbReference type="GO" id="GO:0005737">
    <property type="term" value="C:cytoplasm"/>
    <property type="evidence" value="ECO:0007669"/>
    <property type="project" value="UniProtKB-ARBA"/>
</dbReference>
<evidence type="ECO:0000259" key="6">
    <source>
        <dbReference type="SMART" id="SM00704"/>
    </source>
</evidence>
<dbReference type="SMART" id="SM00704">
    <property type="entry name" value="ZnF_CDGSH"/>
    <property type="match status" value="2"/>
</dbReference>
<dbReference type="InterPro" id="IPR010693">
    <property type="entry name" value="Divergent_4Fe-4S_mono-cluster"/>
</dbReference>
<name>A0A7C9MMZ6_9GAMM</name>
<proteinExistence type="predicted"/>
<evidence type="ECO:0000313" key="7">
    <source>
        <dbReference type="EMBL" id="MUV14867.1"/>
    </source>
</evidence>
<keyword evidence="2" id="KW-0479">Metal-binding</keyword>
<keyword evidence="1" id="KW-0001">2Fe-2S</keyword>
<feature type="domain" description="Iron-binding zinc finger CDGSH type" evidence="6">
    <location>
        <begin position="552"/>
        <end position="596"/>
    </location>
</feature>
<dbReference type="InterPro" id="IPR042216">
    <property type="entry name" value="MitoNEET_CISD"/>
</dbReference>
<keyword evidence="3" id="KW-0408">Iron</keyword>
<dbReference type="Pfam" id="PF09360">
    <property type="entry name" value="zf-CDGSH"/>
    <property type="match status" value="2"/>
</dbReference>
<dbReference type="InterPro" id="IPR026820">
    <property type="entry name" value="VioB/RebD_dom"/>
</dbReference>
<dbReference type="Pfam" id="PF06902">
    <property type="entry name" value="Fer4_19"/>
    <property type="match status" value="1"/>
</dbReference>
<dbReference type="Gene3D" id="1.20.1260.10">
    <property type="match status" value="1"/>
</dbReference>
<sequence>MSMRNVVHEDAGMDSGIATPTSREQLWALLAEAAEIEHHLMCCYLYAAFSLKEHADEDLTDVELAAVQRWRKEIFAVAVEEMGHLAIVCNILSALGAPAHFVHQNFPVPAGYHPSGVVVKLSPFEPATLAHFIYLERPADAEILDGAGYEPARRYARALDMDRLMTVCTDYNTVGELYQSVEAGLQFLCDAFGESALFVGDPQHQLDAETTRLPGLVPVRCIKTALAAIDAIVVQGEGAKACGGDSHYQRFLRIQREYDALLVSRPAFKPARMNAYNPVMRPPPTPEGKLWVSEEPAAALLDLGNALYNHCLRCLSLAYAGVDRPTQTTLVSATIDLMHLLTPVATMLGRLPANPSAPDATAGLSFATIRTSAALPAEAASLDILVERLAQFTARCERLGTQYPELAPLLDATRAGTQRVANRIAQAAAESREGQPKAATASAPPTNDRPPAPRAPPQPVADGNGVEIIPGSEIDLVYEGKRCIHARHCVLGQPGVFKANVEGPWIDPDAASTEDLVTVAHMCPSGAIRYRRHDGGAEEAAPPINLVQLRENGPLGIRADIVLDGTRIGMRAVLCRCGASKHKPFCDGSHNEIHFRASGEPDTVESQPLAARGGPLRVDPEIDGPLVVTGNLEICCGTGRTVNRVTATRLCRCGGSSNKPFCDNTHRRIGFRSEG</sequence>
<dbReference type="GO" id="GO:0051537">
    <property type="term" value="F:2 iron, 2 sulfur cluster binding"/>
    <property type="evidence" value="ECO:0007669"/>
    <property type="project" value="UniProtKB-KW"/>
</dbReference>
<dbReference type="InterPro" id="IPR052950">
    <property type="entry name" value="CISD"/>
</dbReference>
<accession>A0A7C9MMZ6</accession>
<keyword evidence="4" id="KW-0411">Iron-sulfur</keyword>
<evidence type="ECO:0000313" key="8">
    <source>
        <dbReference type="Proteomes" id="UP000479692"/>
    </source>
</evidence>
<evidence type="ECO:0000256" key="5">
    <source>
        <dbReference type="SAM" id="MobiDB-lite"/>
    </source>
</evidence>
<evidence type="ECO:0000256" key="3">
    <source>
        <dbReference type="ARBA" id="ARBA00023004"/>
    </source>
</evidence>
<evidence type="ECO:0000256" key="4">
    <source>
        <dbReference type="ARBA" id="ARBA00023014"/>
    </source>
</evidence>
<protein>
    <recommendedName>
        <fullName evidence="6">Iron-binding zinc finger CDGSH type domain-containing protein</fullName>
    </recommendedName>
</protein>
<organism evidence="7 8">
    <name type="scientific">Noviluteimonas gilva</name>
    <dbReference type="NCBI Taxonomy" id="2682097"/>
    <lineage>
        <taxon>Bacteria</taxon>
        <taxon>Pseudomonadati</taxon>
        <taxon>Pseudomonadota</taxon>
        <taxon>Gammaproteobacteria</taxon>
        <taxon>Lysobacterales</taxon>
        <taxon>Lysobacteraceae</taxon>
        <taxon>Noviluteimonas</taxon>
    </lineage>
</organism>
<dbReference type="PANTHER" id="PTHR46491">
    <property type="entry name" value="CDGSH IRON SULFUR DOMAIN PROTEIN HOMOLOG"/>
    <property type="match status" value="1"/>
</dbReference>
<dbReference type="GO" id="GO:0046872">
    <property type="term" value="F:metal ion binding"/>
    <property type="evidence" value="ECO:0007669"/>
    <property type="project" value="UniProtKB-KW"/>
</dbReference>
<dbReference type="Pfam" id="PF12902">
    <property type="entry name" value="Ferritin-like"/>
    <property type="match status" value="1"/>
</dbReference>
<reference evidence="7 8" key="1">
    <citation type="submission" date="2019-12" db="EMBL/GenBank/DDBJ databases">
        <authorList>
            <person name="Xu J."/>
        </authorList>
    </citation>
    <scope>NUCLEOTIDE SEQUENCE [LARGE SCALE GENOMIC DNA]</scope>
    <source>
        <strain evidence="7 8">HX-5-24</strain>
    </source>
</reference>
<dbReference type="Proteomes" id="UP000479692">
    <property type="component" value="Unassembled WGS sequence"/>
</dbReference>
<feature type="region of interest" description="Disordered" evidence="5">
    <location>
        <begin position="426"/>
        <end position="465"/>
    </location>
</feature>
<keyword evidence="8" id="KW-1185">Reference proteome</keyword>
<feature type="compositionally biased region" description="Pro residues" evidence="5">
    <location>
        <begin position="447"/>
        <end position="459"/>
    </location>
</feature>
<dbReference type="InterPro" id="IPR018967">
    <property type="entry name" value="FeS-contain_CDGSH-typ"/>
</dbReference>
<feature type="domain" description="Iron-binding zinc finger CDGSH type" evidence="6">
    <location>
        <begin position="635"/>
        <end position="672"/>
    </location>
</feature>
<dbReference type="PANTHER" id="PTHR46491:SF3">
    <property type="entry name" value="CDGSH IRON-SULFUR DOMAIN-CONTAINING PROTEIN 3, MITOCHONDRIAL"/>
    <property type="match status" value="1"/>
</dbReference>
<gene>
    <name evidence="7" type="ORF">GN331_11700</name>
</gene>
<dbReference type="InterPro" id="IPR012347">
    <property type="entry name" value="Ferritin-like"/>
</dbReference>